<evidence type="ECO:0000259" key="6">
    <source>
        <dbReference type="Pfam" id="PF14759"/>
    </source>
</evidence>
<reference evidence="8" key="1">
    <citation type="journal article" date="2019" name="Int. J. Syst. Evol. Microbiol.">
        <title>The Global Catalogue of Microorganisms (GCM) 10K type strain sequencing project: providing services to taxonomists for standard genome sequencing and annotation.</title>
        <authorList>
            <consortium name="The Broad Institute Genomics Platform"/>
            <consortium name="The Broad Institute Genome Sequencing Center for Infectious Disease"/>
            <person name="Wu L."/>
            <person name="Ma J."/>
        </authorList>
    </citation>
    <scope>NUCLEOTIDE SEQUENCE [LARGE SCALE GENOMIC DNA]</scope>
    <source>
        <strain evidence="8">CGMCC 4.7638</strain>
    </source>
</reference>
<evidence type="ECO:0000256" key="3">
    <source>
        <dbReference type="ARBA" id="ARBA00022827"/>
    </source>
</evidence>
<evidence type="ECO:0000259" key="5">
    <source>
        <dbReference type="Pfam" id="PF07992"/>
    </source>
</evidence>
<dbReference type="PANTHER" id="PTHR43557:SF2">
    <property type="entry name" value="RIESKE DOMAIN-CONTAINING PROTEIN-RELATED"/>
    <property type="match status" value="1"/>
</dbReference>
<evidence type="ECO:0000256" key="2">
    <source>
        <dbReference type="ARBA" id="ARBA00022630"/>
    </source>
</evidence>
<comment type="caution">
    <text evidence="7">The sequence shown here is derived from an EMBL/GenBank/DDBJ whole genome shotgun (WGS) entry which is preliminary data.</text>
</comment>
<evidence type="ECO:0000256" key="4">
    <source>
        <dbReference type="ARBA" id="ARBA00023002"/>
    </source>
</evidence>
<gene>
    <name evidence="7" type="ORF">ACFSUT_44200</name>
</gene>
<dbReference type="SUPFAM" id="SSF51905">
    <property type="entry name" value="FAD/NAD(P)-binding domain"/>
    <property type="match status" value="1"/>
</dbReference>
<keyword evidence="8" id="KW-1185">Reference proteome</keyword>
<comment type="cofactor">
    <cofactor evidence="1">
        <name>FAD</name>
        <dbReference type="ChEBI" id="CHEBI:57692"/>
    </cofactor>
</comment>
<dbReference type="Gene3D" id="3.30.390.30">
    <property type="match status" value="1"/>
</dbReference>
<organism evidence="7 8">
    <name type="scientific">Amycolatopsis albidoflavus</name>
    <dbReference type="NCBI Taxonomy" id="102226"/>
    <lineage>
        <taxon>Bacteria</taxon>
        <taxon>Bacillati</taxon>
        <taxon>Actinomycetota</taxon>
        <taxon>Actinomycetes</taxon>
        <taxon>Pseudonocardiales</taxon>
        <taxon>Pseudonocardiaceae</taxon>
        <taxon>Amycolatopsis</taxon>
    </lineage>
</organism>
<dbReference type="SUPFAM" id="SSF55424">
    <property type="entry name" value="FAD/NAD-linked reductases, dimerisation (C-terminal) domain"/>
    <property type="match status" value="1"/>
</dbReference>
<dbReference type="PRINTS" id="PR00368">
    <property type="entry name" value="FADPNR"/>
</dbReference>
<protein>
    <submittedName>
        <fullName evidence="7">NAD(P)/FAD-dependent oxidoreductase</fullName>
    </submittedName>
</protein>
<evidence type="ECO:0000256" key="1">
    <source>
        <dbReference type="ARBA" id="ARBA00001974"/>
    </source>
</evidence>
<proteinExistence type="predicted"/>
<dbReference type="RefSeq" id="WP_344287932.1">
    <property type="nucleotide sequence ID" value="NZ_BAAAHV010000031.1"/>
</dbReference>
<evidence type="ECO:0000313" key="7">
    <source>
        <dbReference type="EMBL" id="MFD2487341.1"/>
    </source>
</evidence>
<dbReference type="PRINTS" id="PR00411">
    <property type="entry name" value="PNDRDTASEI"/>
</dbReference>
<dbReference type="InterPro" id="IPR016156">
    <property type="entry name" value="FAD/NAD-linked_Rdtase_dimer_sf"/>
</dbReference>
<dbReference type="EMBL" id="JBHUKQ010000026">
    <property type="protein sequence ID" value="MFD2487341.1"/>
    <property type="molecule type" value="Genomic_DNA"/>
</dbReference>
<keyword evidence="3" id="KW-0274">FAD</keyword>
<dbReference type="Proteomes" id="UP001597542">
    <property type="component" value="Unassembled WGS sequence"/>
</dbReference>
<keyword evidence="4" id="KW-0560">Oxidoreductase</keyword>
<dbReference type="Pfam" id="PF14759">
    <property type="entry name" value="Reductase_C"/>
    <property type="match status" value="1"/>
</dbReference>
<dbReference type="InterPro" id="IPR050446">
    <property type="entry name" value="FAD-oxidoreductase/Apoptosis"/>
</dbReference>
<feature type="domain" description="FAD/NAD(P)-binding" evidence="5">
    <location>
        <begin position="6"/>
        <end position="299"/>
    </location>
</feature>
<feature type="domain" description="Reductase C-terminal" evidence="6">
    <location>
        <begin position="318"/>
        <end position="400"/>
    </location>
</feature>
<accession>A0ABW5ID36</accession>
<name>A0ABW5ID36_9PSEU</name>
<dbReference type="Pfam" id="PF07992">
    <property type="entry name" value="Pyr_redox_2"/>
    <property type="match status" value="1"/>
</dbReference>
<keyword evidence="2" id="KW-0285">Flavoprotein</keyword>
<dbReference type="InterPro" id="IPR036188">
    <property type="entry name" value="FAD/NAD-bd_sf"/>
</dbReference>
<dbReference type="InterPro" id="IPR028202">
    <property type="entry name" value="Reductase_C"/>
</dbReference>
<dbReference type="Gene3D" id="3.50.50.60">
    <property type="entry name" value="FAD/NAD(P)-binding domain"/>
    <property type="match status" value="2"/>
</dbReference>
<sequence>MTGVPIVVVGAGHAGFHTALFLRDEGVEAPIVLVDGLDGPPVQRPPLSKSMLLGEAEPRLEFRKPEFYAARDITLLHDTVARIDRERHLVRLGSGRALGYRDLVLATGCRARHLTVPGSGRAGICVLRTPHDARAIRDALGRADDVVVVGGGFIGLEAAAAARKRGCTVTVVESLPRLMRRVVSADISDHFRALHEAEGVRVLTDTTVHAFDGDTRVRQVVLADGTRLRADLVVLGIGVDPEVELARDSGLAVGDGIEVDTALRTSDPSISAVGDCSSFPTRDGTRRRFESVQNATDQARVAAARLAGRTVEFDAVPWFWTDQFAAKLQIAGLVPDPEAETETARIGDAADAFSVLHFHNGRLTAVESVNRPSDHAAARRLLAQDTSLRPDDARIPRFRLPGTAALRTG</sequence>
<dbReference type="InterPro" id="IPR023753">
    <property type="entry name" value="FAD/NAD-binding_dom"/>
</dbReference>
<evidence type="ECO:0000313" key="8">
    <source>
        <dbReference type="Proteomes" id="UP001597542"/>
    </source>
</evidence>
<dbReference type="PANTHER" id="PTHR43557">
    <property type="entry name" value="APOPTOSIS-INDUCING FACTOR 1"/>
    <property type="match status" value="1"/>
</dbReference>